<organism evidence="2 3">
    <name type="scientific">Anaerotruncus colihominis</name>
    <dbReference type="NCBI Taxonomy" id="169435"/>
    <lineage>
        <taxon>Bacteria</taxon>
        <taxon>Bacillati</taxon>
        <taxon>Bacillota</taxon>
        <taxon>Clostridia</taxon>
        <taxon>Eubacteriales</taxon>
        <taxon>Oscillospiraceae</taxon>
        <taxon>Anaerotruncus</taxon>
    </lineage>
</organism>
<evidence type="ECO:0000256" key="1">
    <source>
        <dbReference type="SAM" id="MobiDB-lite"/>
    </source>
</evidence>
<feature type="region of interest" description="Disordered" evidence="1">
    <location>
        <begin position="82"/>
        <end position="104"/>
    </location>
</feature>
<dbReference type="EMBL" id="CZBE01000010">
    <property type="protein sequence ID" value="CUP69882.1"/>
    <property type="molecule type" value="Genomic_DNA"/>
</dbReference>
<evidence type="ECO:0000313" key="3">
    <source>
        <dbReference type="Proteomes" id="UP000095765"/>
    </source>
</evidence>
<dbReference type="AlphaFoldDB" id="A0A174Q965"/>
<name>A0A174Q965_9FIRM</name>
<evidence type="ECO:0000313" key="2">
    <source>
        <dbReference type="EMBL" id="CUP69882.1"/>
    </source>
</evidence>
<dbReference type="Proteomes" id="UP000095765">
    <property type="component" value="Unassembled WGS sequence"/>
</dbReference>
<proteinExistence type="predicted"/>
<accession>A0A174Q965</accession>
<reference evidence="2 3" key="1">
    <citation type="submission" date="2015-09" db="EMBL/GenBank/DDBJ databases">
        <authorList>
            <consortium name="Pathogen Informatics"/>
        </authorList>
    </citation>
    <scope>NUCLEOTIDE SEQUENCE [LARGE SCALE GENOMIC DNA]</scope>
    <source>
        <strain evidence="2 3">2789STDY5834939</strain>
    </source>
</reference>
<feature type="compositionally biased region" description="Polar residues" evidence="1">
    <location>
        <begin position="94"/>
        <end position="104"/>
    </location>
</feature>
<dbReference type="OrthoDB" id="2085101at2"/>
<gene>
    <name evidence="2" type="ORF">ERS852551_01641</name>
</gene>
<sequence>MDLDGRTRQFFSVLSERLKEKGFSSRIADDGCLAVKSKKMRGKEQTQCSVGKDGEVYCRSVDFANISRKRDLESILETVNEVHSDMEPPEAPEQESTQGGITLR</sequence>
<protein>
    <submittedName>
        <fullName evidence="2">Uncharacterized protein</fullName>
    </submittedName>
</protein>